<organism evidence="3 4">
    <name type="scientific">Eptatretus burgeri</name>
    <name type="common">Inshore hagfish</name>
    <dbReference type="NCBI Taxonomy" id="7764"/>
    <lineage>
        <taxon>Eukaryota</taxon>
        <taxon>Metazoa</taxon>
        <taxon>Chordata</taxon>
        <taxon>Craniata</taxon>
        <taxon>Vertebrata</taxon>
        <taxon>Cyclostomata</taxon>
        <taxon>Myxini</taxon>
        <taxon>Myxiniformes</taxon>
        <taxon>Myxinidae</taxon>
        <taxon>Eptatretinae</taxon>
        <taxon>Eptatretus</taxon>
    </lineage>
</organism>
<dbReference type="GeneTree" id="ENSGT00940000155192"/>
<keyword evidence="4" id="KW-1185">Reference proteome</keyword>
<accession>A0A8C4QTL5</accession>
<reference evidence="3" key="2">
    <citation type="submission" date="2025-09" db="UniProtKB">
        <authorList>
            <consortium name="Ensembl"/>
        </authorList>
    </citation>
    <scope>IDENTIFICATION</scope>
</reference>
<dbReference type="Proteomes" id="UP000694388">
    <property type="component" value="Unplaced"/>
</dbReference>
<feature type="signal peptide" evidence="1">
    <location>
        <begin position="1"/>
        <end position="17"/>
    </location>
</feature>
<feature type="chain" id="PRO_5034495922" description="Receptor ligand binding region domain-containing protein" evidence="1">
    <location>
        <begin position="18"/>
        <end position="173"/>
    </location>
</feature>
<protein>
    <recommendedName>
        <fullName evidence="2">Receptor ligand binding region domain-containing protein</fullName>
    </recommendedName>
</protein>
<evidence type="ECO:0000313" key="3">
    <source>
        <dbReference type="Ensembl" id="ENSEBUP00000020062.1"/>
    </source>
</evidence>
<proteinExistence type="predicted"/>
<evidence type="ECO:0000259" key="2">
    <source>
        <dbReference type="Pfam" id="PF01094"/>
    </source>
</evidence>
<keyword evidence="1" id="KW-0732">Signal</keyword>
<evidence type="ECO:0000313" key="4">
    <source>
        <dbReference type="Proteomes" id="UP000694388"/>
    </source>
</evidence>
<dbReference type="Pfam" id="PF01094">
    <property type="entry name" value="ANF_receptor"/>
    <property type="match status" value="1"/>
</dbReference>
<dbReference type="Gene3D" id="3.40.50.2300">
    <property type="match status" value="2"/>
</dbReference>
<name>A0A8C4QTL5_EPTBU</name>
<dbReference type="Ensembl" id="ENSEBUT00000020640.1">
    <property type="protein sequence ID" value="ENSEBUP00000020062.1"/>
    <property type="gene ID" value="ENSEBUG00000012461.1"/>
</dbReference>
<reference evidence="3" key="1">
    <citation type="submission" date="2025-08" db="UniProtKB">
        <authorList>
            <consortium name="Ensembl"/>
        </authorList>
    </citation>
    <scope>IDENTIFICATION</scope>
</reference>
<evidence type="ECO:0000256" key="1">
    <source>
        <dbReference type="SAM" id="SignalP"/>
    </source>
</evidence>
<dbReference type="AlphaFoldDB" id="A0A8C4QTL5"/>
<dbReference type="OMA" id="FAWRKFI"/>
<dbReference type="InterPro" id="IPR001828">
    <property type="entry name" value="ANF_lig-bd_rcpt"/>
</dbReference>
<sequence>MEQGILALLSSTGCAAASSLQALAEAMRIPYLFVEQGGVTGPGETGGCPRSGCELPTVPTGESEGYTLTVRPSSQLGHLLAQVIDDFAWRKFILFYENGYDIRGVREFLEHTSRRGAEVSLQRVDSSVGAMIATLFRSLKIEELNRYRDTLRRAVLLLSPRLARTLLAKVGTA</sequence>
<feature type="domain" description="Receptor ligand binding region" evidence="2">
    <location>
        <begin position="5"/>
        <end position="169"/>
    </location>
</feature>